<dbReference type="RefSeq" id="WP_283380150.1">
    <property type="nucleotide sequence ID" value="NZ_JASHIE010000001.1"/>
</dbReference>
<reference evidence="1 2" key="1">
    <citation type="submission" date="2023-05" db="EMBL/GenBank/DDBJ databases">
        <title>Novel species of genus Flectobacillus isolated from stream in China.</title>
        <authorList>
            <person name="Lu H."/>
        </authorList>
    </citation>
    <scope>NUCLEOTIDE SEQUENCE [LARGE SCALE GENOMIC DNA]</scope>
    <source>
        <strain evidence="1 2">LFS242W</strain>
    </source>
</reference>
<evidence type="ECO:0000313" key="2">
    <source>
        <dbReference type="Proteomes" id="UP001225761"/>
    </source>
</evidence>
<evidence type="ECO:0000313" key="1">
    <source>
        <dbReference type="EMBL" id="MDI9872892.1"/>
    </source>
</evidence>
<protein>
    <recommendedName>
        <fullName evidence="3">HEPN AbiU2-like domain-containing protein</fullName>
    </recommendedName>
</protein>
<name>A0ABT6YVJ3_9BACT</name>
<sequence>MVNFNYKETYVRVILLKDDISIFHQDLNDEEDFSKKLRILKHCFVSLDILRDSFRHFAFIIKNEEELIKKAKSLKKRLEFINHLRNKISGHLDEKVITKAIQWEPFIFSKDLIENEKARIFLIYKSLIESSINSYIDCNSNQSVFDTEIDLAYPPNQKLFFNYVGSLNLDAIDFLTEIEIIIMNTIKFWDEAELFEMAKKAGETDFNLKMN</sequence>
<organism evidence="1 2">
    <name type="scientific">Flectobacillus rivi</name>
    <dbReference type="NCBI Taxonomy" id="2984209"/>
    <lineage>
        <taxon>Bacteria</taxon>
        <taxon>Pseudomonadati</taxon>
        <taxon>Bacteroidota</taxon>
        <taxon>Cytophagia</taxon>
        <taxon>Cytophagales</taxon>
        <taxon>Flectobacillaceae</taxon>
        <taxon>Flectobacillus</taxon>
    </lineage>
</organism>
<comment type="caution">
    <text evidence="1">The sequence shown here is derived from an EMBL/GenBank/DDBJ whole genome shotgun (WGS) entry which is preliminary data.</text>
</comment>
<evidence type="ECO:0008006" key="3">
    <source>
        <dbReference type="Google" id="ProtNLM"/>
    </source>
</evidence>
<dbReference type="EMBL" id="JASHIE010000001">
    <property type="protein sequence ID" value="MDI9872892.1"/>
    <property type="molecule type" value="Genomic_DNA"/>
</dbReference>
<keyword evidence="2" id="KW-1185">Reference proteome</keyword>
<proteinExistence type="predicted"/>
<accession>A0ABT6YVJ3</accession>
<dbReference type="Proteomes" id="UP001225761">
    <property type="component" value="Unassembled WGS sequence"/>
</dbReference>
<gene>
    <name evidence="1" type="ORF">QM481_00035</name>
</gene>